<dbReference type="InterPro" id="IPR017441">
    <property type="entry name" value="Protein_kinase_ATP_BS"/>
</dbReference>
<dbReference type="PROSITE" id="PS00108">
    <property type="entry name" value="PROTEIN_KINASE_ST"/>
    <property type="match status" value="1"/>
</dbReference>
<feature type="domain" description="Protein kinase" evidence="5">
    <location>
        <begin position="76"/>
        <end position="408"/>
    </location>
</feature>
<evidence type="ECO:0000313" key="6">
    <source>
        <dbReference type="EMBL" id="ORX48684.1"/>
    </source>
</evidence>
<dbReference type="InterPro" id="IPR008271">
    <property type="entry name" value="Ser/Thr_kinase_AS"/>
</dbReference>
<evidence type="ECO:0000259" key="5">
    <source>
        <dbReference type="PROSITE" id="PS50011"/>
    </source>
</evidence>
<dbReference type="InterPro" id="IPR050235">
    <property type="entry name" value="CK1_Ser-Thr_kinase"/>
</dbReference>
<dbReference type="InterPro" id="IPR011009">
    <property type="entry name" value="Kinase-like_dom_sf"/>
</dbReference>
<keyword evidence="7" id="KW-1185">Reference proteome</keyword>
<reference evidence="6 7" key="1">
    <citation type="submission" date="2016-08" db="EMBL/GenBank/DDBJ databases">
        <title>Genomes of anaerobic fungi encode conserved fungal cellulosomes for biomass hydrolysis.</title>
        <authorList>
            <consortium name="DOE Joint Genome Institute"/>
            <person name="Haitjema C.H."/>
            <person name="Gilmore S.P."/>
            <person name="Henske J.K."/>
            <person name="Solomon K.V."/>
            <person name="De Groot R."/>
            <person name="Kuo A."/>
            <person name="Mondo S.J."/>
            <person name="Salamov A.A."/>
            <person name="Labutti K."/>
            <person name="Zhao Z."/>
            <person name="Chiniquy J."/>
            <person name="Barry K."/>
            <person name="Brewer H.M."/>
            <person name="Purvine S.O."/>
            <person name="Wright A.T."/>
            <person name="Boxma B."/>
            <person name="Van Alen T."/>
            <person name="Hackstein J.H."/>
            <person name="Baker S.E."/>
            <person name="Grigoriev I.V."/>
            <person name="O'Malley M.A."/>
        </authorList>
    </citation>
    <scope>NUCLEOTIDE SEQUENCE [LARGE SCALE GENOMIC DNA]</scope>
    <source>
        <strain evidence="7">finn</strain>
    </source>
</reference>
<feature type="binding site" evidence="4">
    <location>
        <position position="105"/>
    </location>
    <ligand>
        <name>ATP</name>
        <dbReference type="ChEBI" id="CHEBI:30616"/>
    </ligand>
</feature>
<evidence type="ECO:0000256" key="2">
    <source>
        <dbReference type="ARBA" id="ARBA00022741"/>
    </source>
</evidence>
<dbReference type="OrthoDB" id="2128459at2759"/>
<dbReference type="GO" id="GO:0004674">
    <property type="term" value="F:protein serine/threonine kinase activity"/>
    <property type="evidence" value="ECO:0007669"/>
    <property type="project" value="UniProtKB-EC"/>
</dbReference>
<dbReference type="Gene3D" id="1.10.510.10">
    <property type="entry name" value="Transferase(Phosphotransferase) domain 1"/>
    <property type="match status" value="2"/>
</dbReference>
<dbReference type="GO" id="GO:0005524">
    <property type="term" value="F:ATP binding"/>
    <property type="evidence" value="ECO:0007669"/>
    <property type="project" value="UniProtKB-UniRule"/>
</dbReference>
<dbReference type="Proteomes" id="UP000193719">
    <property type="component" value="Unassembled WGS sequence"/>
</dbReference>
<organism evidence="6 7">
    <name type="scientific">Piromyces finnis</name>
    <dbReference type="NCBI Taxonomy" id="1754191"/>
    <lineage>
        <taxon>Eukaryota</taxon>
        <taxon>Fungi</taxon>
        <taxon>Fungi incertae sedis</taxon>
        <taxon>Chytridiomycota</taxon>
        <taxon>Chytridiomycota incertae sedis</taxon>
        <taxon>Neocallimastigomycetes</taxon>
        <taxon>Neocallimastigales</taxon>
        <taxon>Neocallimastigaceae</taxon>
        <taxon>Piromyces</taxon>
    </lineage>
</organism>
<dbReference type="PROSITE" id="PS00107">
    <property type="entry name" value="PROTEIN_KINASE_ATP"/>
    <property type="match status" value="1"/>
</dbReference>
<keyword evidence="6" id="KW-0418">Kinase</keyword>
<keyword evidence="3 4" id="KW-0067">ATP-binding</keyword>
<reference evidence="6 7" key="2">
    <citation type="submission" date="2016-08" db="EMBL/GenBank/DDBJ databases">
        <title>Pervasive Adenine N6-methylation of Active Genes in Fungi.</title>
        <authorList>
            <consortium name="DOE Joint Genome Institute"/>
            <person name="Mondo S.J."/>
            <person name="Dannebaum R.O."/>
            <person name="Kuo R.C."/>
            <person name="Labutti K."/>
            <person name="Haridas S."/>
            <person name="Kuo A."/>
            <person name="Salamov A."/>
            <person name="Ahrendt S.R."/>
            <person name="Lipzen A."/>
            <person name="Sullivan W."/>
            <person name="Andreopoulos W.B."/>
            <person name="Clum A."/>
            <person name="Lindquist E."/>
            <person name="Daum C."/>
            <person name="Ramamoorthy G.K."/>
            <person name="Gryganskyi A."/>
            <person name="Culley D."/>
            <person name="Magnuson J.K."/>
            <person name="James T.Y."/>
            <person name="O'Malley M.A."/>
            <person name="Stajich J.E."/>
            <person name="Spatafora J.W."/>
            <person name="Visel A."/>
            <person name="Grigoriev I.V."/>
        </authorList>
    </citation>
    <scope>NUCLEOTIDE SEQUENCE [LARGE SCALE GENOMIC DNA]</scope>
    <source>
        <strain evidence="7">finn</strain>
    </source>
</reference>
<dbReference type="Pfam" id="PF00069">
    <property type="entry name" value="Pkinase"/>
    <property type="match status" value="1"/>
</dbReference>
<dbReference type="EC" id="2.7.11.1" evidence="1"/>
<dbReference type="SUPFAM" id="SSF56112">
    <property type="entry name" value="Protein kinase-like (PK-like)"/>
    <property type="match status" value="1"/>
</dbReference>
<dbReference type="AlphaFoldDB" id="A0A1Y1V6W5"/>
<dbReference type="SMART" id="SM00220">
    <property type="entry name" value="S_TKc"/>
    <property type="match status" value="1"/>
</dbReference>
<comment type="caution">
    <text evidence="6">The sequence shown here is derived from an EMBL/GenBank/DDBJ whole genome shotgun (WGS) entry which is preliminary data.</text>
</comment>
<evidence type="ECO:0000256" key="4">
    <source>
        <dbReference type="PROSITE-ProRule" id="PRU10141"/>
    </source>
</evidence>
<dbReference type="EMBL" id="MCFH01000026">
    <property type="protein sequence ID" value="ORX48684.1"/>
    <property type="molecule type" value="Genomic_DNA"/>
</dbReference>
<proteinExistence type="predicted"/>
<keyword evidence="2 4" id="KW-0547">Nucleotide-binding</keyword>
<evidence type="ECO:0000256" key="1">
    <source>
        <dbReference type="ARBA" id="ARBA00012513"/>
    </source>
</evidence>
<dbReference type="PROSITE" id="PS50011">
    <property type="entry name" value="PROTEIN_KINASE_DOM"/>
    <property type="match status" value="1"/>
</dbReference>
<accession>A0A1Y1V6W5</accession>
<name>A0A1Y1V6W5_9FUNG</name>
<protein>
    <recommendedName>
        <fullName evidence="1">non-specific serine/threonine protein kinase</fullName>
        <ecNumber evidence="1">2.7.11.1</ecNumber>
    </recommendedName>
</protein>
<dbReference type="InterPro" id="IPR000719">
    <property type="entry name" value="Prot_kinase_dom"/>
</dbReference>
<evidence type="ECO:0000256" key="3">
    <source>
        <dbReference type="ARBA" id="ARBA00022840"/>
    </source>
</evidence>
<dbReference type="CDD" id="cd14016">
    <property type="entry name" value="STKc_CK1"/>
    <property type="match status" value="1"/>
</dbReference>
<evidence type="ECO:0000313" key="7">
    <source>
        <dbReference type="Proteomes" id="UP000193719"/>
    </source>
</evidence>
<keyword evidence="6" id="KW-0808">Transferase</keyword>
<dbReference type="STRING" id="1754191.A0A1Y1V6W5"/>
<dbReference type="PANTHER" id="PTHR11909">
    <property type="entry name" value="CASEIN KINASE-RELATED"/>
    <property type="match status" value="1"/>
</dbReference>
<gene>
    <name evidence="6" type="ORF">BCR36DRAFT_354469</name>
</gene>
<sequence>MDSAQLDKRLSTANIDDNLANRLLSERKKEHYIMMKQKTEDEIEINDIEPERRFIRRFSSDRSIYQNNEIDMWKNVKVIRQIGKGTTGKIYRCIDLNYNIPVAIKVENIVQNKSHLYEEYKMLKYLNSVDGIPAVYDFKTSDTNQIMVMELLGPSVDSMFRYCGKSFSMKTICMLAKRMISLLESVHKKGVVYRDIKPENFVVGNVITLKDEDLENSSDDSISTETNSIPIKNHIAYQRDIKKRKGKIYNSLSPNFIDSYLDFDDMSPQEHPLNQIYLLDFGLSEFYIDRNTCVHVQNRLRPPCGTPRYMSIRTHQFRQQSRRDDLESLGYLLLYFLKKGNLPWQGITATDVKSMIYRIWDKKETIPLEKLFKDCPEQFVTYMSYTRNLNFTEKPDYNYLRSLFDEILKSINEEDDGIFDWYIQIQKEQEKKDNFCRRLIYRIFHSSSSSTKCTSPSLLLDIQVNKNSIEKVTKSNRDQFTIIGFFKRKFKKVIKSYWKWLKRYIVFIRTM</sequence>